<dbReference type="Proteomes" id="UP000319557">
    <property type="component" value="Chromosome"/>
</dbReference>
<evidence type="ECO:0000313" key="2">
    <source>
        <dbReference type="EMBL" id="QDS87521.1"/>
    </source>
</evidence>
<dbReference type="KEGG" id="ruv:EC9_17000"/>
<feature type="region of interest" description="Disordered" evidence="1">
    <location>
        <begin position="45"/>
        <end position="64"/>
    </location>
</feature>
<dbReference type="AlphaFoldDB" id="A0A517LY20"/>
<sequence length="64" mass="7383">MSRMLFKDWRRFAIGLIAWSLLTTQAKHFQRIVLIQAYQASACERRPTPGPATHSPLGMRLNEI</sequence>
<evidence type="ECO:0000313" key="3">
    <source>
        <dbReference type="Proteomes" id="UP000319557"/>
    </source>
</evidence>
<keyword evidence="3" id="KW-1185">Reference proteome</keyword>
<dbReference type="EMBL" id="CP036261">
    <property type="protein sequence ID" value="QDS87521.1"/>
    <property type="molecule type" value="Genomic_DNA"/>
</dbReference>
<organism evidence="2 3">
    <name type="scientific">Rosistilla ulvae</name>
    <dbReference type="NCBI Taxonomy" id="1930277"/>
    <lineage>
        <taxon>Bacteria</taxon>
        <taxon>Pseudomonadati</taxon>
        <taxon>Planctomycetota</taxon>
        <taxon>Planctomycetia</taxon>
        <taxon>Pirellulales</taxon>
        <taxon>Pirellulaceae</taxon>
        <taxon>Rosistilla</taxon>
    </lineage>
</organism>
<gene>
    <name evidence="2" type="ORF">EC9_17000</name>
</gene>
<accession>A0A517LY20</accession>
<proteinExistence type="predicted"/>
<evidence type="ECO:0000256" key="1">
    <source>
        <dbReference type="SAM" id="MobiDB-lite"/>
    </source>
</evidence>
<reference evidence="2 3" key="1">
    <citation type="submission" date="2019-02" db="EMBL/GenBank/DDBJ databases">
        <title>Deep-cultivation of Planctomycetes and their phenomic and genomic characterization uncovers novel biology.</title>
        <authorList>
            <person name="Wiegand S."/>
            <person name="Jogler M."/>
            <person name="Boedeker C."/>
            <person name="Pinto D."/>
            <person name="Vollmers J."/>
            <person name="Rivas-Marin E."/>
            <person name="Kohn T."/>
            <person name="Peeters S.H."/>
            <person name="Heuer A."/>
            <person name="Rast P."/>
            <person name="Oberbeckmann S."/>
            <person name="Bunk B."/>
            <person name="Jeske O."/>
            <person name="Meyerdierks A."/>
            <person name="Storesund J.E."/>
            <person name="Kallscheuer N."/>
            <person name="Luecker S."/>
            <person name="Lage O.M."/>
            <person name="Pohl T."/>
            <person name="Merkel B.J."/>
            <person name="Hornburger P."/>
            <person name="Mueller R.-W."/>
            <person name="Bruemmer F."/>
            <person name="Labrenz M."/>
            <person name="Spormann A.M."/>
            <person name="Op den Camp H."/>
            <person name="Overmann J."/>
            <person name="Amann R."/>
            <person name="Jetten M.S.M."/>
            <person name="Mascher T."/>
            <person name="Medema M.H."/>
            <person name="Devos D.P."/>
            <person name="Kaster A.-K."/>
            <person name="Ovreas L."/>
            <person name="Rohde M."/>
            <person name="Galperin M.Y."/>
            <person name="Jogler C."/>
        </authorList>
    </citation>
    <scope>NUCLEOTIDE SEQUENCE [LARGE SCALE GENOMIC DNA]</scope>
    <source>
        <strain evidence="2 3">EC9</strain>
    </source>
</reference>
<name>A0A517LY20_9BACT</name>
<protein>
    <submittedName>
        <fullName evidence="2">Uncharacterized protein</fullName>
    </submittedName>
</protein>